<comment type="function">
    <text evidence="2">Catalyzes the methylthiolation of N6-threonylcarbamoyladenosine (t(6)A), leading to the formation of 2-methylthio-N6-threonylcarbamoyladenosine (ms(2)t(6)A) at position 37 in tRNAs that read codons beginning with adenine.</text>
</comment>
<evidence type="ECO:0000256" key="7">
    <source>
        <dbReference type="ARBA" id="ARBA00022679"/>
    </source>
</evidence>
<dbReference type="InterPro" id="IPR013848">
    <property type="entry name" value="Methylthiotransferase_N"/>
</dbReference>
<keyword evidence="11" id="KW-0408">Iron</keyword>
<keyword evidence="6" id="KW-0004">4Fe-4S</keyword>
<dbReference type="GO" id="GO:0051539">
    <property type="term" value="F:4 iron, 4 sulfur cluster binding"/>
    <property type="evidence" value="ECO:0007669"/>
    <property type="project" value="UniProtKB-KW"/>
</dbReference>
<proteinExistence type="inferred from homology"/>
<keyword evidence="10" id="KW-0479">Metal-binding</keyword>
<evidence type="ECO:0000256" key="9">
    <source>
        <dbReference type="ARBA" id="ARBA00022694"/>
    </source>
</evidence>
<dbReference type="EMBL" id="JAEHOC010000007">
    <property type="protein sequence ID" value="KAG2440095.1"/>
    <property type="molecule type" value="Genomic_DNA"/>
</dbReference>
<comment type="similarity">
    <text evidence="3">Belongs to the methylthiotransferase family. CDKAL1 subfamily.</text>
</comment>
<evidence type="ECO:0000256" key="1">
    <source>
        <dbReference type="ARBA" id="ARBA00001966"/>
    </source>
</evidence>
<evidence type="ECO:0000256" key="4">
    <source>
        <dbReference type="ARBA" id="ARBA00013273"/>
    </source>
</evidence>
<evidence type="ECO:0000313" key="20">
    <source>
        <dbReference type="EMBL" id="KAG2440095.1"/>
    </source>
</evidence>
<dbReference type="Pfam" id="PF00919">
    <property type="entry name" value="UPF0004"/>
    <property type="match status" value="1"/>
</dbReference>
<evidence type="ECO:0000256" key="15">
    <source>
        <dbReference type="SAM" id="MobiDB-lite"/>
    </source>
</evidence>
<dbReference type="PROSITE" id="PS50926">
    <property type="entry name" value="TRAM"/>
    <property type="match status" value="1"/>
</dbReference>
<dbReference type="SMART" id="SM00729">
    <property type="entry name" value="Elp3"/>
    <property type="match status" value="1"/>
</dbReference>
<dbReference type="CDD" id="cd01335">
    <property type="entry name" value="Radical_SAM"/>
    <property type="match status" value="1"/>
</dbReference>
<dbReference type="Gene3D" id="3.40.50.12160">
    <property type="entry name" value="Methylthiotransferase, N-terminal domain"/>
    <property type="match status" value="1"/>
</dbReference>
<feature type="domain" description="MTTase N-terminal" evidence="18">
    <location>
        <begin position="55"/>
        <end position="165"/>
    </location>
</feature>
<dbReference type="PANTHER" id="PTHR11918">
    <property type="entry name" value="RADICAL SAM PROTEINS"/>
    <property type="match status" value="1"/>
</dbReference>
<dbReference type="SUPFAM" id="SSF102114">
    <property type="entry name" value="Radical SAM enzymes"/>
    <property type="match status" value="1"/>
</dbReference>
<dbReference type="SFLD" id="SFLDS00029">
    <property type="entry name" value="Radical_SAM"/>
    <property type="match status" value="1"/>
</dbReference>
<dbReference type="NCBIfam" id="TIGR00089">
    <property type="entry name" value="MiaB/RimO family radical SAM methylthiotransferase"/>
    <property type="match status" value="1"/>
</dbReference>
<reference evidence="20" key="1">
    <citation type="journal article" date="2020" name="bioRxiv">
        <title>Comparative genomics of Chlamydomonas.</title>
        <authorList>
            <person name="Craig R.J."/>
            <person name="Hasan A.R."/>
            <person name="Ness R.W."/>
            <person name="Keightley P.D."/>
        </authorList>
    </citation>
    <scope>NUCLEOTIDE SEQUENCE</scope>
    <source>
        <strain evidence="20">SAG 7.73</strain>
    </source>
</reference>
<feature type="transmembrane region" description="Helical" evidence="16">
    <location>
        <begin position="714"/>
        <end position="736"/>
    </location>
</feature>
<evidence type="ECO:0000259" key="19">
    <source>
        <dbReference type="PROSITE" id="PS51918"/>
    </source>
</evidence>
<comment type="caution">
    <text evidence="20">The sequence shown here is derived from an EMBL/GenBank/DDBJ whole genome shotgun (WGS) entry which is preliminary data.</text>
</comment>
<dbReference type="InterPro" id="IPR005839">
    <property type="entry name" value="Methylthiotransferase"/>
</dbReference>
<dbReference type="GO" id="GO:0005783">
    <property type="term" value="C:endoplasmic reticulum"/>
    <property type="evidence" value="ECO:0007669"/>
    <property type="project" value="TreeGrafter"/>
</dbReference>
<evidence type="ECO:0000259" key="18">
    <source>
        <dbReference type="PROSITE" id="PS51449"/>
    </source>
</evidence>
<dbReference type="FunFam" id="3.80.30.20:FF:000002">
    <property type="entry name" value="threonylcarbamoyladenosine tRNA methylthiotransferase isoform X2"/>
    <property type="match status" value="1"/>
</dbReference>
<evidence type="ECO:0000256" key="14">
    <source>
        <dbReference type="ARBA" id="ARBA00051661"/>
    </source>
</evidence>
<evidence type="ECO:0000256" key="10">
    <source>
        <dbReference type="ARBA" id="ARBA00022723"/>
    </source>
</evidence>
<dbReference type="NCBIfam" id="TIGR01578">
    <property type="entry name" value="MiaB-like-B"/>
    <property type="match status" value="1"/>
</dbReference>
<dbReference type="InterPro" id="IPR006466">
    <property type="entry name" value="MiaB-like_arc_euk"/>
</dbReference>
<dbReference type="InterPro" id="IPR058240">
    <property type="entry name" value="rSAM_sf"/>
</dbReference>
<dbReference type="InterPro" id="IPR020612">
    <property type="entry name" value="Methylthiotransferase_CS"/>
</dbReference>
<keyword evidence="12" id="KW-0411">Iron-sulfur</keyword>
<accession>A0A835W5F8</accession>
<dbReference type="GO" id="GO:0035598">
    <property type="term" value="F:tRNA (N(6)-L-threonylcarbamoyladenosine(37)-C(2))-methylthiotransferase activity"/>
    <property type="evidence" value="ECO:0007669"/>
    <property type="project" value="UniProtKB-EC"/>
</dbReference>
<feature type="domain" description="Radical SAM core" evidence="19">
    <location>
        <begin position="186"/>
        <end position="420"/>
    </location>
</feature>
<dbReference type="Pfam" id="PF04055">
    <property type="entry name" value="Radical_SAM"/>
    <property type="match status" value="1"/>
</dbReference>
<evidence type="ECO:0000256" key="13">
    <source>
        <dbReference type="ARBA" id="ARBA00031213"/>
    </source>
</evidence>
<name>A0A835W5F8_CHLIN</name>
<protein>
    <recommendedName>
        <fullName evidence="5">Threonylcarbamoyladenosine tRNA methylthiotransferase</fullName>
        <ecNumber evidence="4">2.8.4.5</ecNumber>
    </recommendedName>
    <alternativeName>
        <fullName evidence="13">tRNA-t(6)A37 methylthiotransferase</fullName>
    </alternativeName>
</protein>
<dbReference type="PROSITE" id="PS51918">
    <property type="entry name" value="RADICAL_SAM"/>
    <property type="match status" value="1"/>
</dbReference>
<keyword evidence="16" id="KW-0812">Transmembrane</keyword>
<feature type="region of interest" description="Disordered" evidence="15">
    <location>
        <begin position="628"/>
        <end position="651"/>
    </location>
</feature>
<dbReference type="SFLD" id="SFLDG01082">
    <property type="entry name" value="B12-binding_domain_containing"/>
    <property type="match status" value="1"/>
</dbReference>
<evidence type="ECO:0000256" key="11">
    <source>
        <dbReference type="ARBA" id="ARBA00023004"/>
    </source>
</evidence>
<dbReference type="GO" id="GO:0046872">
    <property type="term" value="F:metal ion binding"/>
    <property type="evidence" value="ECO:0007669"/>
    <property type="project" value="UniProtKB-KW"/>
</dbReference>
<sequence length="767" mass="77117">MGAACADDAVADIEDYAEGSVDDVRPARPAFIGRRAKVDDASAVAAPSASVPGTQAVWVKTFGCSHNISDSEYMAGQLSDYGYRLVDDAARDAADLWLINSCTVKGPSQAGMTNLIAAGRAGGKHLVVAGCVPQGDKKLPELQGVSVLGVTQIDRVVEAVEETLRGHTVSLLAKKALPRLDLPKVRRNRHIEIVPISTGCLGACTYCKTKHARGHLGSYDPAALADRVRQAAADPWVREIWLSSEDTGAYGRDIGSSLPELLDKLIAVLPPDGRTLLRVGMTNPPYVLEHLEALCKALRHPCVFSYLHVPVQSASDSVLEAMKREYTVAEFRRVIDTLLAGVPGMELATDIITAFPGEGAADHAATLELLRTYRFPHTHISQFYPRPGTPAARMKNKITTQVSKQRSRELAAEVDSWGDVYQHLVGTVQRAVVVDTAADGVSLAAHTRSYTQVLLEPQPGLMGAVVDVAIDSASRWSVRGRVVAWHFRPDNVVLEEASACSSAVEASAPSQAAASSSSAAAAAAATQAATSAGSGCSSSECCGGSACASGGGGGAASSSGVGAREAGVGCSAAKGDCEGTGAGACGASCACAEGASGPASSPGSSGAASGPAAALVVGRAAAGQGAPQVAASLPSSSDTQPAAAAATSTMSSQPAAAASQTIASTLGGAGAARSRGQEADSKPSTSAALPAAAADAAAAPSSGSSAKPRALSDGLVVLAVVVGLLGMLLAGTAALLELLYGIGGSIAGGGGGGRVATQIGTAPAAGR</sequence>
<dbReference type="InterPro" id="IPR002792">
    <property type="entry name" value="TRAM_dom"/>
</dbReference>
<keyword evidence="16" id="KW-0472">Membrane</keyword>
<dbReference type="EC" id="2.8.4.5" evidence="4"/>
<gene>
    <name evidence="20" type="ORF">HXX76_004209</name>
</gene>
<dbReference type="PANTHER" id="PTHR11918:SF45">
    <property type="entry name" value="THREONYLCARBAMOYLADENOSINE TRNA METHYLTHIOTRANSFERASE"/>
    <property type="match status" value="1"/>
</dbReference>
<keyword evidence="7" id="KW-0808">Transferase</keyword>
<dbReference type="PROSITE" id="PS51449">
    <property type="entry name" value="MTTASE_N"/>
    <property type="match status" value="1"/>
</dbReference>
<dbReference type="InterPro" id="IPR023404">
    <property type="entry name" value="rSAM_horseshoe"/>
</dbReference>
<dbReference type="InterPro" id="IPR007197">
    <property type="entry name" value="rSAM"/>
</dbReference>
<comment type="catalytic activity">
    <reaction evidence="14">
        <text>N(6)-L-threonylcarbamoyladenosine(37) in tRNA + (sulfur carrier)-SH + AH2 + 2 S-adenosyl-L-methionine = 2-methylsulfanyl-N(6)-L-threonylcarbamoyladenosine(37) in tRNA + (sulfur carrier)-H + 5'-deoxyadenosine + L-methionine + A + S-adenosyl-L-homocysteine + 2 H(+)</text>
        <dbReference type="Rhea" id="RHEA:37075"/>
        <dbReference type="Rhea" id="RHEA-COMP:10163"/>
        <dbReference type="Rhea" id="RHEA-COMP:11092"/>
        <dbReference type="Rhea" id="RHEA-COMP:14737"/>
        <dbReference type="Rhea" id="RHEA-COMP:14739"/>
        <dbReference type="ChEBI" id="CHEBI:13193"/>
        <dbReference type="ChEBI" id="CHEBI:15378"/>
        <dbReference type="ChEBI" id="CHEBI:17319"/>
        <dbReference type="ChEBI" id="CHEBI:17499"/>
        <dbReference type="ChEBI" id="CHEBI:29917"/>
        <dbReference type="ChEBI" id="CHEBI:57844"/>
        <dbReference type="ChEBI" id="CHEBI:57856"/>
        <dbReference type="ChEBI" id="CHEBI:59789"/>
        <dbReference type="ChEBI" id="CHEBI:64428"/>
        <dbReference type="ChEBI" id="CHEBI:74418"/>
        <dbReference type="ChEBI" id="CHEBI:74420"/>
        <dbReference type="EC" id="2.8.4.5"/>
    </reaction>
</comment>
<dbReference type="InterPro" id="IPR006638">
    <property type="entry name" value="Elp3/MiaA/NifB-like_rSAM"/>
</dbReference>
<evidence type="ECO:0000259" key="17">
    <source>
        <dbReference type="PROSITE" id="PS50926"/>
    </source>
</evidence>
<comment type="cofactor">
    <cofactor evidence="1">
        <name>[4Fe-4S] cluster</name>
        <dbReference type="ChEBI" id="CHEBI:49883"/>
    </cofactor>
</comment>
<keyword evidence="21" id="KW-1185">Reference proteome</keyword>
<dbReference type="Proteomes" id="UP000650467">
    <property type="component" value="Unassembled WGS sequence"/>
</dbReference>
<evidence type="ECO:0000256" key="12">
    <source>
        <dbReference type="ARBA" id="ARBA00023014"/>
    </source>
</evidence>
<dbReference type="OrthoDB" id="1730074at2759"/>
<evidence type="ECO:0000256" key="2">
    <source>
        <dbReference type="ARBA" id="ARBA00002399"/>
    </source>
</evidence>
<dbReference type="FunFam" id="3.40.50.12160:FF:000009">
    <property type="entry name" value="threonylcarbamoyladenosine tRNA methylthiotransferase"/>
    <property type="match status" value="1"/>
</dbReference>
<evidence type="ECO:0000256" key="16">
    <source>
        <dbReference type="SAM" id="Phobius"/>
    </source>
</evidence>
<dbReference type="Gene3D" id="3.80.30.20">
    <property type="entry name" value="tm_1862 like domain"/>
    <property type="match status" value="1"/>
</dbReference>
<evidence type="ECO:0000256" key="6">
    <source>
        <dbReference type="ARBA" id="ARBA00022485"/>
    </source>
</evidence>
<evidence type="ECO:0000256" key="3">
    <source>
        <dbReference type="ARBA" id="ARBA00008616"/>
    </source>
</evidence>
<keyword evidence="16" id="KW-1133">Transmembrane helix</keyword>
<keyword evidence="8" id="KW-0949">S-adenosyl-L-methionine</keyword>
<dbReference type="AlphaFoldDB" id="A0A835W5F8"/>
<evidence type="ECO:0000256" key="5">
    <source>
        <dbReference type="ARBA" id="ARBA00018810"/>
    </source>
</evidence>
<organism evidence="20 21">
    <name type="scientific">Chlamydomonas incerta</name>
    <dbReference type="NCBI Taxonomy" id="51695"/>
    <lineage>
        <taxon>Eukaryota</taxon>
        <taxon>Viridiplantae</taxon>
        <taxon>Chlorophyta</taxon>
        <taxon>core chlorophytes</taxon>
        <taxon>Chlorophyceae</taxon>
        <taxon>CS clade</taxon>
        <taxon>Chlamydomonadales</taxon>
        <taxon>Chlamydomonadaceae</taxon>
        <taxon>Chlamydomonas</taxon>
    </lineage>
</organism>
<feature type="domain" description="TRAM" evidence="17">
    <location>
        <begin position="422"/>
        <end position="484"/>
    </location>
</feature>
<evidence type="ECO:0000313" key="21">
    <source>
        <dbReference type="Proteomes" id="UP000650467"/>
    </source>
</evidence>
<keyword evidence="9" id="KW-0819">tRNA processing</keyword>
<feature type="region of interest" description="Disordered" evidence="15">
    <location>
        <begin position="667"/>
        <end position="688"/>
    </location>
</feature>
<dbReference type="InterPro" id="IPR038135">
    <property type="entry name" value="Methylthiotransferase_N_sf"/>
</dbReference>
<dbReference type="PROSITE" id="PS01278">
    <property type="entry name" value="MTTASE_RADICAL"/>
    <property type="match status" value="1"/>
</dbReference>
<evidence type="ECO:0000256" key="8">
    <source>
        <dbReference type="ARBA" id="ARBA00022691"/>
    </source>
</evidence>